<gene>
    <name evidence="8" type="ORF">HPB48_014054</name>
</gene>
<dbReference type="PANTHER" id="PTHR19229">
    <property type="entry name" value="ATP-BINDING CASSETTE TRANSPORTER SUBFAMILY A ABCA"/>
    <property type="match status" value="1"/>
</dbReference>
<dbReference type="Pfam" id="PF00005">
    <property type="entry name" value="ABC_tran"/>
    <property type="match status" value="1"/>
</dbReference>
<keyword evidence="9" id="KW-1185">Reference proteome</keyword>
<dbReference type="InterPro" id="IPR027417">
    <property type="entry name" value="P-loop_NTPase"/>
</dbReference>
<proteinExistence type="predicted"/>
<feature type="domain" description="ABC transporter" evidence="6">
    <location>
        <begin position="370"/>
        <end position="488"/>
    </location>
</feature>
<feature type="domain" description="ABC-2 type transporter transmembrane" evidence="7">
    <location>
        <begin position="17"/>
        <end position="266"/>
    </location>
</feature>
<comment type="subcellular location">
    <subcellularLocation>
        <location evidence="1">Membrane</location>
        <topology evidence="1">Multi-pass membrane protein</topology>
    </subcellularLocation>
</comment>
<dbReference type="InterPro" id="IPR003439">
    <property type="entry name" value="ABC_transporter-like_ATP-bd"/>
</dbReference>
<dbReference type="OrthoDB" id="6493171at2759"/>
<dbReference type="Gene3D" id="3.40.50.300">
    <property type="entry name" value="P-loop containing nucleotide triphosphate hydrolases"/>
    <property type="match status" value="1"/>
</dbReference>
<evidence type="ECO:0000256" key="3">
    <source>
        <dbReference type="ARBA" id="ARBA00022989"/>
    </source>
</evidence>
<dbReference type="GO" id="GO:0016887">
    <property type="term" value="F:ATP hydrolysis activity"/>
    <property type="evidence" value="ECO:0007669"/>
    <property type="project" value="InterPro"/>
</dbReference>
<comment type="caution">
    <text evidence="8">The sequence shown here is derived from an EMBL/GenBank/DDBJ whole genome shotgun (WGS) entry which is preliminary data.</text>
</comment>
<keyword evidence="2 5" id="KW-0812">Transmembrane</keyword>
<reference evidence="8 9" key="1">
    <citation type="journal article" date="2020" name="Cell">
        <title>Large-Scale Comparative Analyses of Tick Genomes Elucidate Their Genetic Diversity and Vector Capacities.</title>
        <authorList>
            <consortium name="Tick Genome and Microbiome Consortium (TIGMIC)"/>
            <person name="Jia N."/>
            <person name="Wang J."/>
            <person name="Shi W."/>
            <person name="Du L."/>
            <person name="Sun Y."/>
            <person name="Zhan W."/>
            <person name="Jiang J.F."/>
            <person name="Wang Q."/>
            <person name="Zhang B."/>
            <person name="Ji P."/>
            <person name="Bell-Sakyi L."/>
            <person name="Cui X.M."/>
            <person name="Yuan T.T."/>
            <person name="Jiang B.G."/>
            <person name="Yang W.F."/>
            <person name="Lam T.T."/>
            <person name="Chang Q.C."/>
            <person name="Ding S.J."/>
            <person name="Wang X.J."/>
            <person name="Zhu J.G."/>
            <person name="Ruan X.D."/>
            <person name="Zhao L."/>
            <person name="Wei J.T."/>
            <person name="Ye R.Z."/>
            <person name="Que T.C."/>
            <person name="Du C.H."/>
            <person name="Zhou Y.H."/>
            <person name="Cheng J.X."/>
            <person name="Dai P.F."/>
            <person name="Guo W.B."/>
            <person name="Han X.H."/>
            <person name="Huang E.J."/>
            <person name="Li L.F."/>
            <person name="Wei W."/>
            <person name="Gao Y.C."/>
            <person name="Liu J.Z."/>
            <person name="Shao H.Z."/>
            <person name="Wang X."/>
            <person name="Wang C.C."/>
            <person name="Yang T.C."/>
            <person name="Huo Q.B."/>
            <person name="Li W."/>
            <person name="Chen H.Y."/>
            <person name="Chen S.E."/>
            <person name="Zhou L.G."/>
            <person name="Ni X.B."/>
            <person name="Tian J.H."/>
            <person name="Sheng Y."/>
            <person name="Liu T."/>
            <person name="Pan Y.S."/>
            <person name="Xia L.Y."/>
            <person name="Li J."/>
            <person name="Zhao F."/>
            <person name="Cao W.C."/>
        </authorList>
    </citation>
    <scope>NUCLEOTIDE SEQUENCE [LARGE SCALE GENOMIC DNA]</scope>
    <source>
        <strain evidence="8">HaeL-2018</strain>
    </source>
</reference>
<feature type="transmembrane region" description="Helical" evidence="5">
    <location>
        <begin position="227"/>
        <end position="247"/>
    </location>
</feature>
<evidence type="ECO:0000259" key="7">
    <source>
        <dbReference type="Pfam" id="PF12698"/>
    </source>
</evidence>
<keyword evidence="3 5" id="KW-1133">Transmembrane helix</keyword>
<feature type="transmembrane region" description="Helical" evidence="5">
    <location>
        <begin position="201"/>
        <end position="221"/>
    </location>
</feature>
<evidence type="ECO:0000256" key="5">
    <source>
        <dbReference type="SAM" id="Phobius"/>
    </source>
</evidence>
<organism evidence="8 9">
    <name type="scientific">Haemaphysalis longicornis</name>
    <name type="common">Bush tick</name>
    <dbReference type="NCBI Taxonomy" id="44386"/>
    <lineage>
        <taxon>Eukaryota</taxon>
        <taxon>Metazoa</taxon>
        <taxon>Ecdysozoa</taxon>
        <taxon>Arthropoda</taxon>
        <taxon>Chelicerata</taxon>
        <taxon>Arachnida</taxon>
        <taxon>Acari</taxon>
        <taxon>Parasitiformes</taxon>
        <taxon>Ixodida</taxon>
        <taxon>Ixodoidea</taxon>
        <taxon>Ixodidae</taxon>
        <taxon>Haemaphysalinae</taxon>
        <taxon>Haemaphysalis</taxon>
    </lineage>
</organism>
<dbReference type="GO" id="GO:0005524">
    <property type="term" value="F:ATP binding"/>
    <property type="evidence" value="ECO:0007669"/>
    <property type="project" value="InterPro"/>
</dbReference>
<evidence type="ECO:0000259" key="6">
    <source>
        <dbReference type="Pfam" id="PF00005"/>
    </source>
</evidence>
<evidence type="ECO:0008006" key="10">
    <source>
        <dbReference type="Google" id="ProtNLM"/>
    </source>
</evidence>
<dbReference type="GO" id="GO:0005319">
    <property type="term" value="F:lipid transporter activity"/>
    <property type="evidence" value="ECO:0007669"/>
    <property type="project" value="TreeGrafter"/>
</dbReference>
<accession>A0A9J6FZG3</accession>
<dbReference type="Pfam" id="PF12698">
    <property type="entry name" value="ABC2_membrane_3"/>
    <property type="match status" value="1"/>
</dbReference>
<sequence>MGLAFVPSCITLLGNSTNLSSNFEVLLENSNISIDKTKDLDKELLEVLKESYFEYGSKSAVVGVFNDTGIQVWHNPINLFGLPIVKNLVHTALLRTYSGNALSSITTDVALYPLPEEDRPQEKREDTPTDEERKQRLQELRELVLENWLYWGCIVTISFGLILSSFVVFPAAEAHNGARGLQLMTGVSGCVYLKADFFFDFLFYLIPMATIYGTFAILQQLSSLTTGALGVIVVSFAPLGILLPYFITDRIESDSSAHSVMMGVFAIGATTIRAINLEYEEEMCEILSHSSLDTQFCEKMSTFGSGIIQCCKAHTAPGSKLRDLHTPNLDEDVDDEKELVNRLVRKKKFRRHAMLVRNLHKFFDDFYAVRGVYLALRPGECFGLVGVNGAGKTTTFQMLTALLEMTDGNAYMKSLILSEQPREWQSFIGYCPQRDALLSRLNAYETLRLFGRLRGVTGQKLDQMAKRLIKVVDLEEHATKLCEHYSMAECEVSCDRFAIMVKGQMTCIGTMQQLKSKFGKGSSIQFVAPVGSKINTKDLNQAVVTSFPGAEQNPEDVSAI</sequence>
<dbReference type="AlphaFoldDB" id="A0A9J6FZG3"/>
<dbReference type="VEuPathDB" id="VectorBase:HLOH_062430"/>
<dbReference type="GO" id="GO:0016020">
    <property type="term" value="C:membrane"/>
    <property type="evidence" value="ECO:0007669"/>
    <property type="project" value="UniProtKB-SubCell"/>
</dbReference>
<dbReference type="Proteomes" id="UP000821853">
    <property type="component" value="Chromosome 2"/>
</dbReference>
<name>A0A9J6FZG3_HAELO</name>
<dbReference type="PANTHER" id="PTHR19229:SF250">
    <property type="entry name" value="ABC TRANSPORTER DOMAIN-CONTAINING PROTEIN-RELATED"/>
    <property type="match status" value="1"/>
</dbReference>
<dbReference type="InterPro" id="IPR013525">
    <property type="entry name" value="ABC2_TM"/>
</dbReference>
<keyword evidence="4 5" id="KW-0472">Membrane</keyword>
<dbReference type="InterPro" id="IPR026082">
    <property type="entry name" value="ABCA"/>
</dbReference>
<feature type="transmembrane region" description="Helical" evidence="5">
    <location>
        <begin position="259"/>
        <end position="277"/>
    </location>
</feature>
<dbReference type="SUPFAM" id="SSF52540">
    <property type="entry name" value="P-loop containing nucleoside triphosphate hydrolases"/>
    <property type="match status" value="1"/>
</dbReference>
<protein>
    <recommendedName>
        <fullName evidence="10">ABC transporter domain-containing protein</fullName>
    </recommendedName>
</protein>
<evidence type="ECO:0000256" key="4">
    <source>
        <dbReference type="ARBA" id="ARBA00023136"/>
    </source>
</evidence>
<dbReference type="EMBL" id="JABSTR010000004">
    <property type="protein sequence ID" value="KAH9367769.1"/>
    <property type="molecule type" value="Genomic_DNA"/>
</dbReference>
<evidence type="ECO:0000256" key="2">
    <source>
        <dbReference type="ARBA" id="ARBA00022692"/>
    </source>
</evidence>
<dbReference type="GO" id="GO:0140359">
    <property type="term" value="F:ABC-type transporter activity"/>
    <property type="evidence" value="ECO:0007669"/>
    <property type="project" value="InterPro"/>
</dbReference>
<evidence type="ECO:0000256" key="1">
    <source>
        <dbReference type="ARBA" id="ARBA00004141"/>
    </source>
</evidence>
<feature type="transmembrane region" description="Helical" evidence="5">
    <location>
        <begin position="148"/>
        <end position="169"/>
    </location>
</feature>
<evidence type="ECO:0000313" key="9">
    <source>
        <dbReference type="Proteomes" id="UP000821853"/>
    </source>
</evidence>
<evidence type="ECO:0000313" key="8">
    <source>
        <dbReference type="EMBL" id="KAH9367769.1"/>
    </source>
</evidence>